<dbReference type="GO" id="GO:1990063">
    <property type="term" value="C:Bam protein complex"/>
    <property type="evidence" value="ECO:0007669"/>
    <property type="project" value="TreeGrafter"/>
</dbReference>
<keyword evidence="2 6" id="KW-0472">Membrane</keyword>
<dbReference type="CDD" id="cd15830">
    <property type="entry name" value="BamD"/>
    <property type="match status" value="1"/>
</dbReference>
<evidence type="ECO:0000256" key="2">
    <source>
        <dbReference type="ARBA" id="ARBA00023136"/>
    </source>
</evidence>
<evidence type="ECO:0000313" key="9">
    <source>
        <dbReference type="EMBL" id="OSM01548.1"/>
    </source>
</evidence>
<feature type="chain" id="PRO_5011014464" description="Outer membrane protein assembly factor BamD" evidence="7">
    <location>
        <begin position="22"/>
        <end position="289"/>
    </location>
</feature>
<evidence type="ECO:0000256" key="7">
    <source>
        <dbReference type="SAM" id="SignalP"/>
    </source>
</evidence>
<evidence type="ECO:0000256" key="3">
    <source>
        <dbReference type="ARBA" id="ARBA00023139"/>
    </source>
</evidence>
<protein>
    <recommendedName>
        <fullName evidence="6">Outer membrane protein assembly factor BamD</fullName>
    </recommendedName>
</protein>
<dbReference type="InterPro" id="IPR039565">
    <property type="entry name" value="BamD-like"/>
</dbReference>
<organism evidence="9 10">
    <name type="scientific">Magnetofaba australis IT-1</name>
    <dbReference type="NCBI Taxonomy" id="1434232"/>
    <lineage>
        <taxon>Bacteria</taxon>
        <taxon>Pseudomonadati</taxon>
        <taxon>Pseudomonadota</taxon>
        <taxon>Magnetococcia</taxon>
        <taxon>Magnetococcales</taxon>
        <taxon>Magnetococcaceae</taxon>
        <taxon>Magnetofaba</taxon>
    </lineage>
</organism>
<evidence type="ECO:0000256" key="6">
    <source>
        <dbReference type="HAMAP-Rule" id="MF_00922"/>
    </source>
</evidence>
<name>A0A1Y2K0J8_9PROT</name>
<dbReference type="PANTHER" id="PTHR37423">
    <property type="entry name" value="SOLUBLE LYTIC MUREIN TRANSGLYCOSYLASE-RELATED"/>
    <property type="match status" value="1"/>
</dbReference>
<keyword evidence="10" id="KW-1185">Reference proteome</keyword>
<dbReference type="InterPro" id="IPR011990">
    <property type="entry name" value="TPR-like_helical_dom_sf"/>
</dbReference>
<dbReference type="EMBL" id="LVJN01000020">
    <property type="protein sequence ID" value="OSM01548.1"/>
    <property type="molecule type" value="Genomic_DNA"/>
</dbReference>
<keyword evidence="5 6" id="KW-0449">Lipoprotein</keyword>
<feature type="domain" description="Outer membrane lipoprotein BamD-like" evidence="8">
    <location>
        <begin position="31"/>
        <end position="227"/>
    </location>
</feature>
<dbReference type="PROSITE" id="PS51257">
    <property type="entry name" value="PROKAR_LIPOPROTEIN"/>
    <property type="match status" value="1"/>
</dbReference>
<dbReference type="AlphaFoldDB" id="A0A1Y2K0J8"/>
<dbReference type="Proteomes" id="UP000194003">
    <property type="component" value="Unassembled WGS sequence"/>
</dbReference>
<keyword evidence="3 6" id="KW-0564">Palmitate</keyword>
<dbReference type="NCBIfam" id="TIGR03302">
    <property type="entry name" value="OM_YfiO"/>
    <property type="match status" value="1"/>
</dbReference>
<gene>
    <name evidence="6" type="primary">bamD</name>
    <name evidence="9" type="ORF">MAIT1_01544</name>
</gene>
<evidence type="ECO:0000256" key="5">
    <source>
        <dbReference type="ARBA" id="ARBA00023288"/>
    </source>
</evidence>
<reference evidence="9 10" key="1">
    <citation type="journal article" date="2016" name="BMC Genomics">
        <title>Combined genomic and structural analyses of a cultured magnetotactic bacterium reveals its niche adaptation to a dynamic environment.</title>
        <authorList>
            <person name="Araujo A.C."/>
            <person name="Morillo V."/>
            <person name="Cypriano J."/>
            <person name="Teixeira L.C."/>
            <person name="Leao P."/>
            <person name="Lyra S."/>
            <person name="Almeida L.G."/>
            <person name="Bazylinski D.A."/>
            <person name="Vasconcellos A.T."/>
            <person name="Abreu F."/>
            <person name="Lins U."/>
        </authorList>
    </citation>
    <scope>NUCLEOTIDE SEQUENCE [LARGE SCALE GENOMIC DNA]</scope>
    <source>
        <strain evidence="9 10">IT-1</strain>
    </source>
</reference>
<dbReference type="STRING" id="1434232.MAIT1_01544"/>
<evidence type="ECO:0000256" key="4">
    <source>
        <dbReference type="ARBA" id="ARBA00023237"/>
    </source>
</evidence>
<dbReference type="SUPFAM" id="SSF48452">
    <property type="entry name" value="TPR-like"/>
    <property type="match status" value="1"/>
</dbReference>
<comment type="function">
    <text evidence="6">Part of the outer membrane protein assembly complex, which is involved in assembly and insertion of beta-barrel proteins into the outer membrane.</text>
</comment>
<evidence type="ECO:0000256" key="1">
    <source>
        <dbReference type="ARBA" id="ARBA00022729"/>
    </source>
</evidence>
<dbReference type="GO" id="GO:0051205">
    <property type="term" value="P:protein insertion into membrane"/>
    <property type="evidence" value="ECO:0007669"/>
    <property type="project" value="UniProtKB-UniRule"/>
</dbReference>
<comment type="caution">
    <text evidence="9">The sequence shown here is derived from an EMBL/GenBank/DDBJ whole genome shotgun (WGS) entry which is preliminary data.</text>
</comment>
<dbReference type="GO" id="GO:0043165">
    <property type="term" value="P:Gram-negative-bacterium-type cell outer membrane assembly"/>
    <property type="evidence" value="ECO:0007669"/>
    <property type="project" value="UniProtKB-UniRule"/>
</dbReference>
<dbReference type="HAMAP" id="MF_00922">
    <property type="entry name" value="OM_assembly_BamD"/>
    <property type="match status" value="1"/>
</dbReference>
<comment type="subunit">
    <text evidence="6">Part of the Bam complex.</text>
</comment>
<sequence>MTMTLRALLAALLLLTLAACSSTPDEDVTPDLPPETLYRQATEALKQGQYTNASRMFSDLDQRHPFSPWAVRAQINLIYADFKREEFAEAISHAERFIRLHPRHPEAAYAYYMRGLAHYRQVKDAYRDQDRTRKAAAAFREVVNRFPTSDYAWEAKQMLDHCIYRMAEQEMVVARYYLDRENWLAAYNRFSAVVESKEYSATPLVEEALFSLLVIAKKLGLDGEARNYAAVLGHNFPNGRFYPLAPPLVEGRGGISKSQLASLRTEVDEGSFFARFFEGLKPGVLTPGN</sequence>
<proteinExistence type="inferred from homology"/>
<keyword evidence="1 6" id="KW-0732">Signal</keyword>
<dbReference type="Gene3D" id="1.25.40.10">
    <property type="entry name" value="Tetratricopeptide repeat domain"/>
    <property type="match status" value="1"/>
</dbReference>
<keyword evidence="4 6" id="KW-0998">Cell outer membrane</keyword>
<dbReference type="InterPro" id="IPR017689">
    <property type="entry name" value="BamD"/>
</dbReference>
<accession>A0A1Y2K0J8</accession>
<evidence type="ECO:0000313" key="10">
    <source>
        <dbReference type="Proteomes" id="UP000194003"/>
    </source>
</evidence>
<comment type="subcellular location">
    <subcellularLocation>
        <location evidence="6">Cell outer membrane</location>
        <topology evidence="6">Lipid-anchor</topology>
    </subcellularLocation>
</comment>
<dbReference type="PANTHER" id="PTHR37423:SF1">
    <property type="entry name" value="OUTER MEMBRANE PROTEIN ASSEMBLY FACTOR BAMD"/>
    <property type="match status" value="1"/>
</dbReference>
<evidence type="ECO:0000259" key="8">
    <source>
        <dbReference type="Pfam" id="PF13525"/>
    </source>
</evidence>
<comment type="similarity">
    <text evidence="6">Belongs to the BamD family.</text>
</comment>
<dbReference type="Pfam" id="PF13525">
    <property type="entry name" value="YfiO"/>
    <property type="match status" value="1"/>
</dbReference>
<feature type="signal peptide" evidence="7">
    <location>
        <begin position="1"/>
        <end position="21"/>
    </location>
</feature>